<reference evidence="1" key="1">
    <citation type="submission" date="2023-07" db="EMBL/GenBank/DDBJ databases">
        <title>A collection of bacterial strains from the Burkholderia cepacia Research Laboratory and Repository.</title>
        <authorList>
            <person name="Lipuma J."/>
            <person name="Spilker T."/>
            <person name="Caverly L."/>
        </authorList>
    </citation>
    <scope>NUCLEOTIDE SEQUENCE</scope>
    <source>
        <strain evidence="1">AU44979</strain>
    </source>
</reference>
<dbReference type="RefSeq" id="WP_137962568.1">
    <property type="nucleotide sequence ID" value="NZ_JAUJQS010000059.1"/>
</dbReference>
<evidence type="ECO:0000313" key="1">
    <source>
        <dbReference type="EMBL" id="MDN7570568.1"/>
    </source>
</evidence>
<dbReference type="EMBL" id="JAUJQS010000059">
    <property type="protein sequence ID" value="MDN7570568.1"/>
    <property type="molecule type" value="Genomic_DNA"/>
</dbReference>
<protein>
    <submittedName>
        <fullName evidence="1">Uncharacterized protein</fullName>
    </submittedName>
</protein>
<dbReference type="Proteomes" id="UP001172109">
    <property type="component" value="Unassembled WGS sequence"/>
</dbReference>
<dbReference type="GeneID" id="99665021"/>
<organism evidence="1 2">
    <name type="scientific">Burkholderia contaminans</name>
    <dbReference type="NCBI Taxonomy" id="488447"/>
    <lineage>
        <taxon>Bacteria</taxon>
        <taxon>Pseudomonadati</taxon>
        <taxon>Pseudomonadota</taxon>
        <taxon>Betaproteobacteria</taxon>
        <taxon>Burkholderiales</taxon>
        <taxon>Burkholderiaceae</taxon>
        <taxon>Burkholderia</taxon>
        <taxon>Burkholderia cepacia complex</taxon>
    </lineage>
</organism>
<proteinExistence type="predicted"/>
<evidence type="ECO:0000313" key="2">
    <source>
        <dbReference type="Proteomes" id="UP001172109"/>
    </source>
</evidence>
<accession>A0AAP4VK66</accession>
<comment type="caution">
    <text evidence="1">The sequence shown here is derived from an EMBL/GenBank/DDBJ whole genome shotgun (WGS) entry which is preliminary data.</text>
</comment>
<dbReference type="AlphaFoldDB" id="A0AAP4VK66"/>
<sequence>MEEPTQHGQDDAVIKAGTMLVAVEDPPEYVVKGVCAFSVVRAEGESAQDPFAAVRGALKRLPETSVDR</sequence>
<gene>
    <name evidence="1" type="ORF">QZM56_39485</name>
</gene>
<name>A0AAP4VK66_9BURK</name>